<evidence type="ECO:0000259" key="1">
    <source>
        <dbReference type="Pfam" id="PF20150"/>
    </source>
</evidence>
<name>A0A2J6RW90_HYAVF</name>
<dbReference type="Pfam" id="PF20150">
    <property type="entry name" value="2EXR"/>
    <property type="match status" value="1"/>
</dbReference>
<evidence type="ECO:0000313" key="2">
    <source>
        <dbReference type="EMBL" id="PMD42753.1"/>
    </source>
</evidence>
<dbReference type="AlphaFoldDB" id="A0A2J6RW90"/>
<keyword evidence="3" id="KW-1185">Reference proteome</keyword>
<feature type="domain" description="2EXR" evidence="1">
    <location>
        <begin position="30"/>
        <end position="121"/>
    </location>
</feature>
<dbReference type="EMBL" id="KZ613943">
    <property type="protein sequence ID" value="PMD42753.1"/>
    <property type="molecule type" value="Genomic_DNA"/>
</dbReference>
<proteinExistence type="predicted"/>
<evidence type="ECO:0000313" key="3">
    <source>
        <dbReference type="Proteomes" id="UP000235786"/>
    </source>
</evidence>
<reference evidence="2 3" key="1">
    <citation type="submission" date="2016-04" db="EMBL/GenBank/DDBJ databases">
        <title>A degradative enzymes factory behind the ericoid mycorrhizal symbiosis.</title>
        <authorList>
            <consortium name="DOE Joint Genome Institute"/>
            <person name="Martino E."/>
            <person name="Morin E."/>
            <person name="Grelet G."/>
            <person name="Kuo A."/>
            <person name="Kohler A."/>
            <person name="Daghino S."/>
            <person name="Barry K."/>
            <person name="Choi C."/>
            <person name="Cichocki N."/>
            <person name="Clum A."/>
            <person name="Copeland A."/>
            <person name="Hainaut M."/>
            <person name="Haridas S."/>
            <person name="Labutti K."/>
            <person name="Lindquist E."/>
            <person name="Lipzen A."/>
            <person name="Khouja H.-R."/>
            <person name="Murat C."/>
            <person name="Ohm R."/>
            <person name="Olson A."/>
            <person name="Spatafora J."/>
            <person name="Veneault-Fourrey C."/>
            <person name="Henrissat B."/>
            <person name="Grigoriev I."/>
            <person name="Martin F."/>
            <person name="Perotto S."/>
        </authorList>
    </citation>
    <scope>NUCLEOTIDE SEQUENCE [LARGE SCALE GENOMIC DNA]</scope>
    <source>
        <strain evidence="2 3">F</strain>
    </source>
</reference>
<dbReference type="OrthoDB" id="3504576at2759"/>
<dbReference type="PANTHER" id="PTHR35910">
    <property type="entry name" value="2EXR DOMAIN-CONTAINING PROTEIN"/>
    <property type="match status" value="1"/>
</dbReference>
<accession>A0A2J6RW90</accession>
<dbReference type="Proteomes" id="UP000235786">
    <property type="component" value="Unassembled WGS sequence"/>
</dbReference>
<protein>
    <recommendedName>
        <fullName evidence="1">2EXR domain-containing protein</fullName>
    </recommendedName>
</protein>
<dbReference type="PANTHER" id="PTHR35910:SF6">
    <property type="entry name" value="2EXR DOMAIN-CONTAINING PROTEIN"/>
    <property type="match status" value="1"/>
</dbReference>
<sequence length="256" mass="29424">MKDLLQNIQASAGKIQTLAKELKISSESQFSFFPMLPVELRWKIWKMALPGPRIVEAYLGFVTDLETGRSTNLLRVNTPPPTLMHVSFESRKVALEKYWLRLGNEMVSGYNPRIDAKEDTIFIPWSLSDPGSRVQDLINGRAWSEEARESIRYMAVDENAWRDLKGPDGFVYFAGLEKYTVVAHDSTNPCLEGWRNGGTEITFVDLDDDGREEIIHDRYVSVVDQMEFDNGYYKRQWRLPVVEVKVATRGGRKCCY</sequence>
<organism evidence="2 3">
    <name type="scientific">Hyaloscypha variabilis (strain UAMH 11265 / GT02V1 / F)</name>
    <name type="common">Meliniomyces variabilis</name>
    <dbReference type="NCBI Taxonomy" id="1149755"/>
    <lineage>
        <taxon>Eukaryota</taxon>
        <taxon>Fungi</taxon>
        <taxon>Dikarya</taxon>
        <taxon>Ascomycota</taxon>
        <taxon>Pezizomycotina</taxon>
        <taxon>Leotiomycetes</taxon>
        <taxon>Helotiales</taxon>
        <taxon>Hyaloscyphaceae</taxon>
        <taxon>Hyaloscypha</taxon>
        <taxon>Hyaloscypha variabilis</taxon>
    </lineage>
</organism>
<dbReference type="InterPro" id="IPR045518">
    <property type="entry name" value="2EXR"/>
</dbReference>
<gene>
    <name evidence="2" type="ORF">L207DRAFT_510971</name>
</gene>